<evidence type="ECO:0000256" key="1">
    <source>
        <dbReference type="ARBA" id="ARBA00001933"/>
    </source>
</evidence>
<dbReference type="InterPro" id="IPR015424">
    <property type="entry name" value="PyrdxlP-dep_Trfase"/>
</dbReference>
<dbReference type="InterPro" id="IPR015422">
    <property type="entry name" value="PyrdxlP-dep_Trfase_small"/>
</dbReference>
<reference evidence="5 6" key="1">
    <citation type="submission" date="2019-03" db="EMBL/GenBank/DDBJ databases">
        <title>Genomic Encyclopedia of Type Strains, Phase IV (KMG-IV): sequencing the most valuable type-strain genomes for metagenomic binning, comparative biology and taxonomic classification.</title>
        <authorList>
            <person name="Goeker M."/>
        </authorList>
    </citation>
    <scope>NUCLEOTIDE SEQUENCE [LARGE SCALE GENOMIC DNA]</scope>
    <source>
        <strain evidence="5 6">DSM 19580</strain>
    </source>
</reference>
<organism evidence="5 6">
    <name type="scientific">Biostraticola tofi</name>
    <dbReference type="NCBI Taxonomy" id="466109"/>
    <lineage>
        <taxon>Bacteria</taxon>
        <taxon>Pseudomonadati</taxon>
        <taxon>Pseudomonadota</taxon>
        <taxon>Gammaproteobacteria</taxon>
        <taxon>Enterobacterales</taxon>
        <taxon>Bruguierivoracaceae</taxon>
        <taxon>Biostraticola</taxon>
    </lineage>
</organism>
<dbReference type="NCBIfam" id="NF005697">
    <property type="entry name" value="PRK07505.1"/>
    <property type="match status" value="1"/>
</dbReference>
<dbReference type="Proteomes" id="UP000295719">
    <property type="component" value="Unassembled WGS sequence"/>
</dbReference>
<dbReference type="AlphaFoldDB" id="A0A4R3YRZ7"/>
<feature type="domain" description="Aminotransferase class I/classII large" evidence="4">
    <location>
        <begin position="47"/>
        <end position="391"/>
    </location>
</feature>
<evidence type="ECO:0000256" key="3">
    <source>
        <dbReference type="ARBA" id="ARBA00022898"/>
    </source>
</evidence>
<dbReference type="RefSeq" id="WP_131866272.1">
    <property type="nucleotide sequence ID" value="NZ_SMCR01000007.1"/>
</dbReference>
<dbReference type="Gene3D" id="3.90.1150.10">
    <property type="entry name" value="Aspartate Aminotransferase, domain 1"/>
    <property type="match status" value="1"/>
</dbReference>
<dbReference type="PANTHER" id="PTHR13693">
    <property type="entry name" value="CLASS II AMINOTRANSFERASE/8-AMINO-7-OXONONANOATE SYNTHASE"/>
    <property type="match status" value="1"/>
</dbReference>
<dbReference type="EMBL" id="SMCR01000007">
    <property type="protein sequence ID" value="TCV94458.1"/>
    <property type="molecule type" value="Genomic_DNA"/>
</dbReference>
<comment type="caution">
    <text evidence="5">The sequence shown here is derived from an EMBL/GenBank/DDBJ whole genome shotgun (WGS) entry which is preliminary data.</text>
</comment>
<name>A0A4R3YRZ7_9GAMM</name>
<evidence type="ECO:0000256" key="2">
    <source>
        <dbReference type="ARBA" id="ARBA00022679"/>
    </source>
</evidence>
<dbReference type="GO" id="GO:0009102">
    <property type="term" value="P:biotin biosynthetic process"/>
    <property type="evidence" value="ECO:0007669"/>
    <property type="project" value="TreeGrafter"/>
</dbReference>
<dbReference type="Gene3D" id="3.40.640.10">
    <property type="entry name" value="Type I PLP-dependent aspartate aminotransferase-like (Major domain)"/>
    <property type="match status" value="1"/>
</dbReference>
<dbReference type="InterPro" id="IPR004839">
    <property type="entry name" value="Aminotransferase_I/II_large"/>
</dbReference>
<dbReference type="SUPFAM" id="SSF53383">
    <property type="entry name" value="PLP-dependent transferases"/>
    <property type="match status" value="1"/>
</dbReference>
<dbReference type="InterPro" id="IPR015421">
    <property type="entry name" value="PyrdxlP-dep_Trfase_major"/>
</dbReference>
<accession>A0A4R3YRZ7</accession>
<evidence type="ECO:0000313" key="5">
    <source>
        <dbReference type="EMBL" id="TCV94458.1"/>
    </source>
</evidence>
<comment type="cofactor">
    <cofactor evidence="1">
        <name>pyridoxal 5'-phosphate</name>
        <dbReference type="ChEBI" id="CHEBI:597326"/>
    </cofactor>
</comment>
<keyword evidence="2" id="KW-0808">Transferase</keyword>
<proteinExistence type="predicted"/>
<evidence type="ECO:0000313" key="6">
    <source>
        <dbReference type="Proteomes" id="UP000295719"/>
    </source>
</evidence>
<keyword evidence="6" id="KW-1185">Reference proteome</keyword>
<dbReference type="PANTHER" id="PTHR13693:SF100">
    <property type="entry name" value="8-AMINO-7-OXONONANOATE SYNTHASE"/>
    <property type="match status" value="1"/>
</dbReference>
<dbReference type="GO" id="GO:0030170">
    <property type="term" value="F:pyridoxal phosphate binding"/>
    <property type="evidence" value="ECO:0007669"/>
    <property type="project" value="InterPro"/>
</dbReference>
<dbReference type="GO" id="GO:0008710">
    <property type="term" value="F:8-amino-7-oxononanoate synthase activity"/>
    <property type="evidence" value="ECO:0007669"/>
    <property type="project" value="TreeGrafter"/>
</dbReference>
<dbReference type="InterPro" id="IPR050087">
    <property type="entry name" value="AON_synthase_class-II"/>
</dbReference>
<gene>
    <name evidence="5" type="ORF">EDC52_107201</name>
</gene>
<sequence>MGAFANVQKMVTSSLGNWRAAARQGLVNLRTVPGADHVLVTKDNHRFINMCSCSYLGLNRHPSILAGAMQALEREGTMSTSVSRARIAPQLLDETEELMGRVFNCEVMLTPSCYIASAAVLPLLASGHFTEGHKPLMVFDAQCHFSMSALKAQCSDETDVCTCPHNDMEYILNLCRSHDYVVYICDGAYSMGGNAPIQALIELQREHNLFLYIDDSHSISVQGIHGSGLARSHYDDLSERTIIVASLAKAFGATGGAILLGDRHIKEMLTYCGGPLGWSQMINAPGLGAIKAAAELHLTGELEKLQQSLKHVMNHLDKHAPTVNAGNGLPIRVINMGSADKAIKASVALYQRGFYCSTVFFPIVAQNNPGIRLMGRANLTDQQLGSFCQALSEVLPE</sequence>
<evidence type="ECO:0000259" key="4">
    <source>
        <dbReference type="Pfam" id="PF00155"/>
    </source>
</evidence>
<keyword evidence="3" id="KW-0663">Pyridoxal phosphate</keyword>
<protein>
    <submittedName>
        <fullName evidence="5">7-keto-8-aminopelargonate synthetase-like enzyme</fullName>
    </submittedName>
</protein>
<dbReference type="Pfam" id="PF00155">
    <property type="entry name" value="Aminotran_1_2"/>
    <property type="match status" value="1"/>
</dbReference>
<dbReference type="OrthoDB" id="9807157at2"/>